<feature type="signal peptide" evidence="1">
    <location>
        <begin position="1"/>
        <end position="22"/>
    </location>
</feature>
<evidence type="ECO:0000313" key="3">
    <source>
        <dbReference type="Proteomes" id="UP000031104"/>
    </source>
</evidence>
<proteinExistence type="predicted"/>
<feature type="chain" id="PRO_5002035137" evidence="1">
    <location>
        <begin position="23"/>
        <end position="298"/>
    </location>
</feature>
<dbReference type="PROSITE" id="PS51257">
    <property type="entry name" value="PROKAR_LIPOPROTEIN"/>
    <property type="match status" value="1"/>
</dbReference>
<dbReference type="SUPFAM" id="SSF48452">
    <property type="entry name" value="TPR-like"/>
    <property type="match status" value="1"/>
</dbReference>
<dbReference type="InterPro" id="IPR011990">
    <property type="entry name" value="TPR-like_helical_dom_sf"/>
</dbReference>
<reference evidence="2 3" key="1">
    <citation type="submission" date="2014-12" db="EMBL/GenBank/DDBJ databases">
        <title>Complete genome sequence of Francisella guanzhouensis strain 08HL01032 isolated from air-conditioning system in China.</title>
        <authorList>
            <person name="Svensson D."/>
            <person name="Ohrman C."/>
            <person name="Backman S."/>
            <person name="Karlsson E."/>
            <person name="Nilsson E."/>
            <person name="Bystrom M."/>
            <person name="Larkeryd A."/>
            <person name="Stenberg P."/>
            <person name="Scholtz H.C."/>
            <person name="Forsman M."/>
            <person name="Sjodin A."/>
        </authorList>
    </citation>
    <scope>NUCLEOTIDE SEQUENCE [LARGE SCALE GENOMIC DNA]</scope>
    <source>
        <strain evidence="2 3">08HL01032</strain>
    </source>
</reference>
<organism evidence="2 3">
    <name type="scientific">Allofrancisella guangzhouensis</name>
    <dbReference type="NCBI Taxonomy" id="594679"/>
    <lineage>
        <taxon>Bacteria</taxon>
        <taxon>Pseudomonadati</taxon>
        <taxon>Pseudomonadota</taxon>
        <taxon>Gammaproteobacteria</taxon>
        <taxon>Thiotrichales</taxon>
        <taxon>Francisellaceae</taxon>
        <taxon>Allofrancisella</taxon>
    </lineage>
</organism>
<keyword evidence="3" id="KW-1185">Reference proteome</keyword>
<dbReference type="RefSeq" id="WP_039124982.1">
    <property type="nucleotide sequence ID" value="NZ_CP010427.1"/>
</dbReference>
<dbReference type="STRING" id="594679.SD28_05765"/>
<dbReference type="Pfam" id="PF12895">
    <property type="entry name" value="ANAPC3"/>
    <property type="match status" value="1"/>
</dbReference>
<sequence>MQANLKKISLLVGLLGVLGACSTLEPNNSSYQQNSIQGEQKKSPQLVEGNVVEYTVPARATEQKADYKKATTLNAELAIIYSHDGYLDRAKNKLIKAQQLAKEHGYKLAIVDYAAGYYYQTIGANSIAEKYYKDAIYNQPKNFEAMNFYAQFLCQVKGNYTEAEHLFDKSLYVSNNNDMAQTFFLYSECMYKQGKEKDALDFMEKADKFRTNYLGAKLRLAEMYFEQRKYKECYKVIYEMKDNGEFFNNKRVLKLRLKLAEYTHNKDEAATVRLIFSSKDFNDDNIDQFFSASDGGIE</sequence>
<name>A0A0A8E5A4_9GAMM</name>
<dbReference type="AlphaFoldDB" id="A0A0A8E5A4"/>
<dbReference type="EMBL" id="CP010427">
    <property type="protein sequence ID" value="AJC49173.1"/>
    <property type="molecule type" value="Genomic_DNA"/>
</dbReference>
<keyword evidence="1" id="KW-0732">Signal</keyword>
<dbReference type="HOGENOM" id="CLU_923642_0_0_6"/>
<dbReference type="Gene3D" id="1.25.40.10">
    <property type="entry name" value="Tetratricopeptide repeat domain"/>
    <property type="match status" value="1"/>
</dbReference>
<dbReference type="KEGG" id="fgu:SD28_05765"/>
<gene>
    <name evidence="2" type="ORF">SD28_05765</name>
</gene>
<accession>A0A0A8E5A4</accession>
<evidence type="ECO:0000313" key="2">
    <source>
        <dbReference type="EMBL" id="AJC49173.1"/>
    </source>
</evidence>
<evidence type="ECO:0000256" key="1">
    <source>
        <dbReference type="SAM" id="SignalP"/>
    </source>
</evidence>
<protein>
    <submittedName>
        <fullName evidence="2">Pilus assembly protein PilF</fullName>
    </submittedName>
</protein>
<dbReference type="OrthoDB" id="5603834at2"/>
<dbReference type="Proteomes" id="UP000031104">
    <property type="component" value="Chromosome"/>
</dbReference>